<dbReference type="EMBL" id="JAQOSO010000011">
    <property type="protein sequence ID" value="MDJ1173059.1"/>
    <property type="molecule type" value="Genomic_DNA"/>
</dbReference>
<evidence type="ECO:0000313" key="3">
    <source>
        <dbReference type="EMBL" id="MDJ1173059.1"/>
    </source>
</evidence>
<reference evidence="3 4" key="1">
    <citation type="submission" date="2023-01" db="EMBL/GenBank/DDBJ databases">
        <title>Novel diversity within Roseofilum (Cyanobacteria; Desertifilaceae) from marine benthic mats with descriptions of four novel species.</title>
        <authorList>
            <person name="Wang Y."/>
            <person name="Berthold D.E."/>
            <person name="Hu J."/>
            <person name="Lefler F.W."/>
            <person name="Laughinghouse H.D. IV."/>
        </authorList>
    </citation>
    <scope>NUCLEOTIDE SEQUENCE [LARGE SCALE GENOMIC DNA]</scope>
    <source>
        <strain evidence="3 4">BLCC-M114</strain>
    </source>
</reference>
<dbReference type="SUPFAM" id="SSF48452">
    <property type="entry name" value="TPR-like"/>
    <property type="match status" value="1"/>
</dbReference>
<evidence type="ECO:0000256" key="1">
    <source>
        <dbReference type="SAM" id="Coils"/>
    </source>
</evidence>
<accession>A0ABT7B340</accession>
<dbReference type="InterPro" id="IPR024983">
    <property type="entry name" value="CHAT_dom"/>
</dbReference>
<gene>
    <name evidence="3" type="ORF">PMG25_03040</name>
</gene>
<proteinExistence type="predicted"/>
<dbReference type="PANTHER" id="PTHR10098:SF108">
    <property type="entry name" value="TETRATRICOPEPTIDE REPEAT PROTEIN 28"/>
    <property type="match status" value="1"/>
</dbReference>
<sequence length="640" mass="72532">MNRRHFHLLVLGLLATVFTQSISGFRQSALAVTSRFQANKLIEEAQTHLNAQEWKLAIAKLEAALAFFEKEGLKLSIAMTQIHLAKAYIGNQNFGQAQTTIQKSVTWFLERQQILLGSTALMILGLAYEKQAQILPAIATYERSVEFTDRTIAGIRVQTLQEGPRMLLDKAHYRLIDLYHQRQDFKKMLEHIERSKARAFLDQLAHGSIDFGEGNRRSILVGLYEIESKLEQLDRERQDLRLQADISEEEQQRVQPRLEEIEQEIQQLAEEYKFRFEDLKAQSPKIADLHQVTISNLQEIQASLGADTTLVNYFVGIHQLFAVVVTSTDLKAIAIPTPLRQLAKTIKAMSQEMKNSISSHPKLLQDLDAILIAPLRQHLKTPNIGIIPHGLLHYVPFAALTDGRRYLCDDYAIFMLPSASVLRLLPKPSEKQRTGKLLLMGNPTIENRNLSRLEASEAEVEAIAAQWNSNAYTGKQATETRFWQDAPTAEIIHLAAHGQFNSQQPLWSTIHLAPFVGQDGNLHVHELYRLNLEAARLVVLSACETKVEQFSNEQEAQTVGDEIVGLNRSFLFAGAPTVLATLRVVGDRLTKELMLVFYDRLKQGNPKAQALRQAMLTLKEKNEPPYKWGIYILTGDWREL</sequence>
<feature type="domain" description="CHAT" evidence="2">
    <location>
        <begin position="362"/>
        <end position="636"/>
    </location>
</feature>
<dbReference type="Proteomes" id="UP001235849">
    <property type="component" value="Unassembled WGS sequence"/>
</dbReference>
<evidence type="ECO:0000259" key="2">
    <source>
        <dbReference type="Pfam" id="PF12770"/>
    </source>
</evidence>
<protein>
    <submittedName>
        <fullName evidence="3">CHAT domain-containing protein</fullName>
    </submittedName>
</protein>
<dbReference type="Gene3D" id="1.25.40.10">
    <property type="entry name" value="Tetratricopeptide repeat domain"/>
    <property type="match status" value="1"/>
</dbReference>
<comment type="caution">
    <text evidence="3">The sequence shown here is derived from an EMBL/GenBank/DDBJ whole genome shotgun (WGS) entry which is preliminary data.</text>
</comment>
<evidence type="ECO:0000313" key="4">
    <source>
        <dbReference type="Proteomes" id="UP001235849"/>
    </source>
</evidence>
<organism evidence="3 4">
    <name type="scientific">Roseofilum capinflatum BLCC-M114</name>
    <dbReference type="NCBI Taxonomy" id="3022440"/>
    <lineage>
        <taxon>Bacteria</taxon>
        <taxon>Bacillati</taxon>
        <taxon>Cyanobacteriota</taxon>
        <taxon>Cyanophyceae</taxon>
        <taxon>Desertifilales</taxon>
        <taxon>Desertifilaceae</taxon>
        <taxon>Roseofilum</taxon>
        <taxon>Roseofilum capinflatum</taxon>
    </lineage>
</organism>
<keyword evidence="4" id="KW-1185">Reference proteome</keyword>
<dbReference type="InterPro" id="IPR011990">
    <property type="entry name" value="TPR-like_helical_dom_sf"/>
</dbReference>
<dbReference type="PANTHER" id="PTHR10098">
    <property type="entry name" value="RAPSYN-RELATED"/>
    <property type="match status" value="1"/>
</dbReference>
<feature type="coiled-coil region" evidence="1">
    <location>
        <begin position="223"/>
        <end position="278"/>
    </location>
</feature>
<dbReference type="Pfam" id="PF12770">
    <property type="entry name" value="CHAT"/>
    <property type="match status" value="1"/>
</dbReference>
<name>A0ABT7B340_9CYAN</name>
<keyword evidence="1" id="KW-0175">Coiled coil</keyword>
<dbReference type="RefSeq" id="WP_283765436.1">
    <property type="nucleotide sequence ID" value="NZ_JAQOSO010000011.1"/>
</dbReference>